<comment type="caution">
    <text evidence="2">The sequence shown here is derived from an EMBL/GenBank/DDBJ whole genome shotgun (WGS) entry which is preliminary data.</text>
</comment>
<accession>A0A937CMA8</accession>
<dbReference type="RefSeq" id="WP_201652738.1">
    <property type="nucleotide sequence ID" value="NZ_JAEQNC010000001.1"/>
</dbReference>
<gene>
    <name evidence="2" type="ORF">JJB09_01635</name>
</gene>
<reference evidence="2" key="1">
    <citation type="submission" date="2021-01" db="EMBL/GenBank/DDBJ databases">
        <title>Rhizobium sp. strain KVB221 16S ribosomal RNA gene Genome sequencing and assembly.</title>
        <authorList>
            <person name="Kang M."/>
        </authorList>
    </citation>
    <scope>NUCLEOTIDE SEQUENCE</scope>
    <source>
        <strain evidence="2">KVB221</strain>
    </source>
</reference>
<keyword evidence="1" id="KW-0812">Transmembrane</keyword>
<proteinExistence type="predicted"/>
<dbReference type="AlphaFoldDB" id="A0A937CMA8"/>
<keyword evidence="3" id="KW-1185">Reference proteome</keyword>
<keyword evidence="1" id="KW-1133">Transmembrane helix</keyword>
<evidence type="ECO:0000313" key="2">
    <source>
        <dbReference type="EMBL" id="MBL0370719.1"/>
    </source>
</evidence>
<organism evidence="2 3">
    <name type="scientific">Rhizobium setariae</name>
    <dbReference type="NCBI Taxonomy" id="2801340"/>
    <lineage>
        <taxon>Bacteria</taxon>
        <taxon>Pseudomonadati</taxon>
        <taxon>Pseudomonadota</taxon>
        <taxon>Alphaproteobacteria</taxon>
        <taxon>Hyphomicrobiales</taxon>
        <taxon>Rhizobiaceae</taxon>
        <taxon>Rhizobium/Agrobacterium group</taxon>
        <taxon>Rhizobium</taxon>
    </lineage>
</organism>
<dbReference type="Proteomes" id="UP000633219">
    <property type="component" value="Unassembled WGS sequence"/>
</dbReference>
<sequence>MGDGLGGVAVVALTVLECAFLAAMMHRFAVDLVVDHTELRINGEGGDDENRNAQLALSFVKELRGWFYYRNLREPSDAFSTCPQANRSCHCDYPR</sequence>
<evidence type="ECO:0000313" key="3">
    <source>
        <dbReference type="Proteomes" id="UP000633219"/>
    </source>
</evidence>
<protein>
    <submittedName>
        <fullName evidence="2">Uncharacterized protein</fullName>
    </submittedName>
</protein>
<evidence type="ECO:0000256" key="1">
    <source>
        <dbReference type="SAM" id="Phobius"/>
    </source>
</evidence>
<feature type="transmembrane region" description="Helical" evidence="1">
    <location>
        <begin position="6"/>
        <end position="24"/>
    </location>
</feature>
<keyword evidence="1" id="KW-0472">Membrane</keyword>
<dbReference type="EMBL" id="JAEQNC010000001">
    <property type="protein sequence ID" value="MBL0370719.1"/>
    <property type="molecule type" value="Genomic_DNA"/>
</dbReference>
<name>A0A937CMA8_9HYPH</name>